<evidence type="ECO:0000313" key="3">
    <source>
        <dbReference type="Proteomes" id="UP000245533"/>
    </source>
</evidence>
<dbReference type="Gene3D" id="1.10.1040.20">
    <property type="entry name" value="ProC-like, C-terminal domain"/>
    <property type="match status" value="1"/>
</dbReference>
<dbReference type="Gene3D" id="3.40.50.720">
    <property type="entry name" value="NAD(P)-binding Rossmann-like Domain"/>
    <property type="match status" value="1"/>
</dbReference>
<dbReference type="RefSeq" id="WP_109646398.1">
    <property type="nucleotide sequence ID" value="NZ_QGGB01000005.1"/>
</dbReference>
<dbReference type="OrthoDB" id="9810755at2"/>
<organism evidence="2 3">
    <name type="scientific">Rhodohalobacter mucosus</name>
    <dbReference type="NCBI Taxonomy" id="2079485"/>
    <lineage>
        <taxon>Bacteria</taxon>
        <taxon>Pseudomonadati</taxon>
        <taxon>Balneolota</taxon>
        <taxon>Balneolia</taxon>
        <taxon>Balneolales</taxon>
        <taxon>Balneolaceae</taxon>
        <taxon>Rhodohalobacter</taxon>
    </lineage>
</organism>
<accession>A0A316TUU6</accession>
<keyword evidence="3" id="KW-1185">Reference proteome</keyword>
<feature type="domain" description="DUF2520" evidence="1">
    <location>
        <begin position="125"/>
        <end position="248"/>
    </location>
</feature>
<dbReference type="Pfam" id="PF10728">
    <property type="entry name" value="DUF2520"/>
    <property type="match status" value="1"/>
</dbReference>
<dbReference type="PANTHER" id="PTHR40459:SF1">
    <property type="entry name" value="CONSERVED HYPOTHETICAL ALANINE AND LEUCINE RICH PROTEIN"/>
    <property type="match status" value="1"/>
</dbReference>
<dbReference type="SUPFAM" id="SSF51735">
    <property type="entry name" value="NAD(P)-binding Rossmann-fold domains"/>
    <property type="match status" value="1"/>
</dbReference>
<dbReference type="SUPFAM" id="SSF48179">
    <property type="entry name" value="6-phosphogluconate dehydrogenase C-terminal domain-like"/>
    <property type="match status" value="1"/>
</dbReference>
<dbReference type="Proteomes" id="UP000245533">
    <property type="component" value="Unassembled WGS sequence"/>
</dbReference>
<dbReference type="EMBL" id="QGGB01000005">
    <property type="protein sequence ID" value="PWN07049.1"/>
    <property type="molecule type" value="Genomic_DNA"/>
</dbReference>
<dbReference type="AlphaFoldDB" id="A0A316TUU6"/>
<dbReference type="InterPro" id="IPR037108">
    <property type="entry name" value="TM1727-like_C_sf"/>
</dbReference>
<sequence>MTYEQQFSVTIIGTGAVGSALQDFFLSNGYTVISAVNQTSGLPEESHRYGDVIFITTPDDAIKSVSESLAAKEIKWAGKTAVHCSGGLSSDQLSALASKGAGTASMHPIQTFRKGDNAGRFQGITISLEGDFEAKALLKPLVKQMRAKHIDVTPGQKQALHIGAVFTSNYLVSLFRTVEEYLEAEEIEDGITIMRPLVEQTMRNIFEKGTSEALTGPVSRGDVQTVESHLSRLIFYPEHQALYRRLGKTALDIARESGSLTEEEADKLMQLFE</sequence>
<comment type="caution">
    <text evidence="2">The sequence shown here is derived from an EMBL/GenBank/DDBJ whole genome shotgun (WGS) entry which is preliminary data.</text>
</comment>
<dbReference type="InterPro" id="IPR008927">
    <property type="entry name" value="6-PGluconate_DH-like_C_sf"/>
</dbReference>
<gene>
    <name evidence="2" type="ORF">DDZ15_07205</name>
</gene>
<protein>
    <recommendedName>
        <fullName evidence="1">DUF2520 domain-containing protein</fullName>
    </recommendedName>
</protein>
<reference evidence="2 3" key="1">
    <citation type="submission" date="2018-05" db="EMBL/GenBank/DDBJ databases">
        <title>Rhodohalobacter halophilus gen. nov., sp. nov., a moderately halophilic member of the family Balneolaceae.</title>
        <authorList>
            <person name="Liu Z.-W."/>
        </authorList>
    </citation>
    <scope>NUCLEOTIDE SEQUENCE [LARGE SCALE GENOMIC DNA]</scope>
    <source>
        <strain evidence="2 3">8A47</strain>
    </source>
</reference>
<dbReference type="PANTHER" id="PTHR40459">
    <property type="entry name" value="CONSERVED HYPOTHETICAL ALANINE AND LEUCINE RICH PROTEIN"/>
    <property type="match status" value="1"/>
</dbReference>
<dbReference type="InterPro" id="IPR036291">
    <property type="entry name" value="NAD(P)-bd_dom_sf"/>
</dbReference>
<proteinExistence type="predicted"/>
<evidence type="ECO:0000259" key="1">
    <source>
        <dbReference type="Pfam" id="PF10728"/>
    </source>
</evidence>
<name>A0A316TUU6_9BACT</name>
<evidence type="ECO:0000313" key="2">
    <source>
        <dbReference type="EMBL" id="PWN07049.1"/>
    </source>
</evidence>
<dbReference type="InterPro" id="IPR018931">
    <property type="entry name" value="DUF2520"/>
</dbReference>